<dbReference type="EMBL" id="ML145120">
    <property type="protein sequence ID" value="TBU58867.1"/>
    <property type="molecule type" value="Genomic_DNA"/>
</dbReference>
<evidence type="ECO:0000313" key="1">
    <source>
        <dbReference type="EMBL" id="TBU58867.1"/>
    </source>
</evidence>
<gene>
    <name evidence="1" type="ORF">BD310DRAFT_926333</name>
</gene>
<name>A0A4Q9PW41_9APHY</name>
<evidence type="ECO:0000313" key="2">
    <source>
        <dbReference type="Proteomes" id="UP000292082"/>
    </source>
</evidence>
<dbReference type="AlphaFoldDB" id="A0A4Q9PW41"/>
<keyword evidence="2" id="KW-1185">Reference proteome</keyword>
<reference evidence="1 2" key="1">
    <citation type="submission" date="2019-01" db="EMBL/GenBank/DDBJ databases">
        <title>Draft genome sequences of three monokaryotic isolates of the white-rot basidiomycete fungus Dichomitus squalens.</title>
        <authorList>
            <consortium name="DOE Joint Genome Institute"/>
            <person name="Lopez S.C."/>
            <person name="Andreopoulos B."/>
            <person name="Pangilinan J."/>
            <person name="Lipzen A."/>
            <person name="Riley R."/>
            <person name="Ahrendt S."/>
            <person name="Ng V."/>
            <person name="Barry K."/>
            <person name="Daum C."/>
            <person name="Grigoriev I.V."/>
            <person name="Hilden K.S."/>
            <person name="Makela M.R."/>
            <person name="de Vries R.P."/>
        </authorList>
    </citation>
    <scope>NUCLEOTIDE SEQUENCE [LARGE SCALE GENOMIC DNA]</scope>
    <source>
        <strain evidence="1 2">CBS 464.89</strain>
    </source>
</reference>
<protein>
    <submittedName>
        <fullName evidence="1">Uncharacterized protein</fullName>
    </submittedName>
</protein>
<accession>A0A4Q9PW41</accession>
<organism evidence="1 2">
    <name type="scientific">Dichomitus squalens</name>
    <dbReference type="NCBI Taxonomy" id="114155"/>
    <lineage>
        <taxon>Eukaryota</taxon>
        <taxon>Fungi</taxon>
        <taxon>Dikarya</taxon>
        <taxon>Basidiomycota</taxon>
        <taxon>Agaricomycotina</taxon>
        <taxon>Agaricomycetes</taxon>
        <taxon>Polyporales</taxon>
        <taxon>Polyporaceae</taxon>
        <taxon>Dichomitus</taxon>
    </lineage>
</organism>
<dbReference type="Proteomes" id="UP000292082">
    <property type="component" value="Unassembled WGS sequence"/>
</dbReference>
<proteinExistence type="predicted"/>
<sequence length="98" mass="10343">MKPQKHRQPAASIQALGLVRPAPGSGTVRDQNIWSSSSLRLCSILFITSAIAYGPVRLSLQSIAVPATTLHSLARGQATPIHVVQRAGLYTTIIGSNA</sequence>